<keyword evidence="4" id="KW-0274">FAD</keyword>
<name>M3C0T3_SPHMS</name>
<dbReference type="SUPFAM" id="SSF54373">
    <property type="entry name" value="FAD-linked reductases, C-terminal domain"/>
    <property type="match status" value="1"/>
</dbReference>
<dbReference type="InterPro" id="IPR036188">
    <property type="entry name" value="FAD/NAD-bd_sf"/>
</dbReference>
<feature type="domain" description="FAD-binding" evidence="7">
    <location>
        <begin position="33"/>
        <end position="403"/>
    </location>
</feature>
<evidence type="ECO:0000256" key="2">
    <source>
        <dbReference type="ARBA" id="ARBA00007801"/>
    </source>
</evidence>
<sequence length="645" mass="72470">MQFHLNGFQGSADPNVTQFQGQEPDYQSSLPEEVDVLIIGAGPAGQLLGAQLAQFSGITTRIVESKPGRLEHGQADGLQCRTLEIFEAFGFSERVLKEAYWVNETTFWSPAKDGKGLQRSGRIRDTEEGLSEFPHVILNQARLHDLWLDTMKWSPTRLEPSYNHQMVQMMPSEKSGPTTVVLERLDDAHRGQRETVRAKYVVGCDGARSKVREALGLEMKGDFQNQAWGVMDALITTTFPDARLKTIIHSEDEGSILIIPREGGYLSRFYIELAKVKDGERIDRSAVTADMLTERAKRIFAPYTFDVKEIAYWSVYEVGQRLTDHFDDVPKTDQHLRDPRIFICGDACHTHSAKAGQGMNVSMNDTFNLGWKLAHVLRGQAPASLLRTYSEERQAIAQMLIDFDREMSRMFAAKPKLNADKDDKDFVDPTVFQENFLRQGRFMAGVETTYQPGILTSSSDYQHLATGFQVGTRFQSCQVLRASDAKPVQLSHDAMKADGRWRIILFGNDQCDLTSPSSPLATLCSYLEHHLLPQFTPVTANIDSIIDVRAVLQQSRQSFNMTDLPSLLIPHKGQLGLQDYEKVYTDEPSYGFGFGEIYQTRGVDRKQGCVVVVRPDQYISAVLPFTEEAQGLLRDFFGGILISIG</sequence>
<dbReference type="GeneID" id="27899679"/>
<keyword evidence="5" id="KW-0560">Oxidoreductase</keyword>
<proteinExistence type="inferred from homology"/>
<dbReference type="InterPro" id="IPR002938">
    <property type="entry name" value="FAD-bd"/>
</dbReference>
<dbReference type="InterPro" id="IPR038220">
    <property type="entry name" value="PHOX_C_sf"/>
</dbReference>
<feature type="compositionally biased region" description="Polar residues" evidence="6">
    <location>
        <begin position="8"/>
        <end position="25"/>
    </location>
</feature>
<dbReference type="InterPro" id="IPR012941">
    <property type="entry name" value="Phe_hydrox_C_dim_dom"/>
</dbReference>
<gene>
    <name evidence="9" type="ORF">SEPMUDRAFT_133089</name>
</gene>
<dbReference type="OMA" id="MKWSPTR"/>
<dbReference type="NCBIfam" id="NF006144">
    <property type="entry name" value="PRK08294.1"/>
    <property type="match status" value="1"/>
</dbReference>
<dbReference type="Proteomes" id="UP000016931">
    <property type="component" value="Unassembled WGS sequence"/>
</dbReference>
<keyword evidence="3" id="KW-0285">Flavoprotein</keyword>
<reference evidence="9 10" key="1">
    <citation type="journal article" date="2012" name="PLoS Pathog.">
        <title>Diverse lifestyles and strategies of plant pathogenesis encoded in the genomes of eighteen Dothideomycetes fungi.</title>
        <authorList>
            <person name="Ohm R.A."/>
            <person name="Feau N."/>
            <person name="Henrissat B."/>
            <person name="Schoch C.L."/>
            <person name="Horwitz B.A."/>
            <person name="Barry K.W."/>
            <person name="Condon B.J."/>
            <person name="Copeland A.C."/>
            <person name="Dhillon B."/>
            <person name="Glaser F."/>
            <person name="Hesse C.N."/>
            <person name="Kosti I."/>
            <person name="LaButti K."/>
            <person name="Lindquist E.A."/>
            <person name="Lucas S."/>
            <person name="Salamov A.A."/>
            <person name="Bradshaw R.E."/>
            <person name="Ciuffetti L."/>
            <person name="Hamelin R.C."/>
            <person name="Kema G.H.J."/>
            <person name="Lawrence C."/>
            <person name="Scott J.A."/>
            <person name="Spatafora J.W."/>
            <person name="Turgeon B.G."/>
            <person name="de Wit P.J.G.M."/>
            <person name="Zhong S."/>
            <person name="Goodwin S.B."/>
            <person name="Grigoriev I.V."/>
        </authorList>
    </citation>
    <scope>NUCLEOTIDE SEQUENCE [LARGE SCALE GENOMIC DNA]</scope>
    <source>
        <strain evidence="9 10">SO2202</strain>
    </source>
</reference>
<evidence type="ECO:0000313" key="9">
    <source>
        <dbReference type="EMBL" id="EMF13901.1"/>
    </source>
</evidence>
<dbReference type="Gene3D" id="3.50.50.60">
    <property type="entry name" value="FAD/NAD(P)-binding domain"/>
    <property type="match status" value="1"/>
</dbReference>
<evidence type="ECO:0000256" key="4">
    <source>
        <dbReference type="ARBA" id="ARBA00022827"/>
    </source>
</evidence>
<evidence type="ECO:0000256" key="5">
    <source>
        <dbReference type="ARBA" id="ARBA00023002"/>
    </source>
</evidence>
<evidence type="ECO:0000256" key="3">
    <source>
        <dbReference type="ARBA" id="ARBA00022630"/>
    </source>
</evidence>
<evidence type="ECO:0000259" key="7">
    <source>
        <dbReference type="Pfam" id="PF01494"/>
    </source>
</evidence>
<dbReference type="eggNOG" id="KOG3855">
    <property type="taxonomic scope" value="Eukaryota"/>
</dbReference>
<evidence type="ECO:0000256" key="1">
    <source>
        <dbReference type="ARBA" id="ARBA00001974"/>
    </source>
</evidence>
<keyword evidence="10" id="KW-1185">Reference proteome</keyword>
<evidence type="ECO:0000313" key="10">
    <source>
        <dbReference type="Proteomes" id="UP000016931"/>
    </source>
</evidence>
<dbReference type="PANTHER" id="PTHR43004:SF19">
    <property type="entry name" value="BINDING MONOOXYGENASE, PUTATIVE (JCVI)-RELATED"/>
    <property type="match status" value="1"/>
</dbReference>
<comment type="similarity">
    <text evidence="2">Belongs to the PheA/TfdB FAD monooxygenase family.</text>
</comment>
<keyword evidence="9" id="KW-0503">Monooxygenase</keyword>
<dbReference type="Pfam" id="PF01494">
    <property type="entry name" value="FAD_binding_3"/>
    <property type="match status" value="1"/>
</dbReference>
<protein>
    <submittedName>
        <fullName evidence="9">Phenol 2-monooxygenase</fullName>
    </submittedName>
</protein>
<dbReference type="RefSeq" id="XP_016762022.1">
    <property type="nucleotide sequence ID" value="XM_016902542.1"/>
</dbReference>
<dbReference type="CDD" id="cd02979">
    <property type="entry name" value="PHOX_C"/>
    <property type="match status" value="1"/>
</dbReference>
<dbReference type="Gene3D" id="3.40.30.20">
    <property type="match status" value="1"/>
</dbReference>
<dbReference type="SUPFAM" id="SSF51905">
    <property type="entry name" value="FAD/NAD(P)-binding domain"/>
    <property type="match status" value="1"/>
</dbReference>
<dbReference type="OrthoDB" id="1716816at2759"/>
<dbReference type="STRING" id="692275.M3C0T3"/>
<dbReference type="PANTHER" id="PTHR43004">
    <property type="entry name" value="TRK SYSTEM POTASSIUM UPTAKE PROTEIN"/>
    <property type="match status" value="1"/>
</dbReference>
<dbReference type="InterPro" id="IPR036249">
    <property type="entry name" value="Thioredoxin-like_sf"/>
</dbReference>
<evidence type="ECO:0000259" key="8">
    <source>
        <dbReference type="Pfam" id="PF07976"/>
    </source>
</evidence>
<dbReference type="HOGENOM" id="CLU_009665_9_2_1"/>
<dbReference type="GO" id="GO:0071949">
    <property type="term" value="F:FAD binding"/>
    <property type="evidence" value="ECO:0007669"/>
    <property type="project" value="InterPro"/>
</dbReference>
<dbReference type="SUPFAM" id="SSF52833">
    <property type="entry name" value="Thioredoxin-like"/>
    <property type="match status" value="1"/>
</dbReference>
<dbReference type="GO" id="GO:0016709">
    <property type="term" value="F:oxidoreductase activity, acting on paired donors, with incorporation or reduction of molecular oxygen, NAD(P)H as one donor, and incorporation of one atom of oxygen"/>
    <property type="evidence" value="ECO:0007669"/>
    <property type="project" value="UniProtKB-ARBA"/>
</dbReference>
<feature type="region of interest" description="Disordered" evidence="6">
    <location>
        <begin position="1"/>
        <end position="25"/>
    </location>
</feature>
<dbReference type="Gene3D" id="3.30.9.10">
    <property type="entry name" value="D-Amino Acid Oxidase, subunit A, domain 2"/>
    <property type="match status" value="1"/>
</dbReference>
<dbReference type="PRINTS" id="PR00420">
    <property type="entry name" value="RNGMNOXGNASE"/>
</dbReference>
<organism evidence="9 10">
    <name type="scientific">Sphaerulina musiva (strain SO2202)</name>
    <name type="common">Poplar stem canker fungus</name>
    <name type="synonym">Septoria musiva</name>
    <dbReference type="NCBI Taxonomy" id="692275"/>
    <lineage>
        <taxon>Eukaryota</taxon>
        <taxon>Fungi</taxon>
        <taxon>Dikarya</taxon>
        <taxon>Ascomycota</taxon>
        <taxon>Pezizomycotina</taxon>
        <taxon>Dothideomycetes</taxon>
        <taxon>Dothideomycetidae</taxon>
        <taxon>Mycosphaerellales</taxon>
        <taxon>Mycosphaerellaceae</taxon>
        <taxon>Sphaerulina</taxon>
    </lineage>
</organism>
<evidence type="ECO:0000256" key="6">
    <source>
        <dbReference type="SAM" id="MobiDB-lite"/>
    </source>
</evidence>
<dbReference type="EMBL" id="KB456263">
    <property type="protein sequence ID" value="EMF13901.1"/>
    <property type="molecule type" value="Genomic_DNA"/>
</dbReference>
<feature type="domain" description="Phenol hydroxylase-like C-terminal dimerisation" evidence="8">
    <location>
        <begin position="449"/>
        <end position="642"/>
    </location>
</feature>
<dbReference type="Pfam" id="PF07976">
    <property type="entry name" value="Phe_hydrox_dim"/>
    <property type="match status" value="1"/>
</dbReference>
<accession>M3C0T3</accession>
<dbReference type="InterPro" id="IPR050641">
    <property type="entry name" value="RIFMO-like"/>
</dbReference>
<dbReference type="AlphaFoldDB" id="M3C0T3"/>
<comment type="cofactor">
    <cofactor evidence="1">
        <name>FAD</name>
        <dbReference type="ChEBI" id="CHEBI:57692"/>
    </cofactor>
</comment>